<sequence>MAQRQLSASELQALVRLLGDSDERTVKVARTRLLEAGPEAVPWLHAAATSEPDAVVRGRARLLLDEVRFRTLKRRLAELARQDDATFDLEEGLFAVARARYPDLEESSYRQRLRGLWEELQQRRVGRMSPPEAAAAVNRYLFHELGFKSNEAHYYDPDNVCINQVLDRRTGVGVSLAALYLVVSRRAGFDVAAISVAGHVVVAVPGPVAFWVDPARSGRVLSRHDLAAFASEGGHRLDEAALAPLPDRKLVERMLAHLMRVYALTSQAVAAQRVEELMRTFTRGQTEEPPSRSSGASRAGGPGAPEEHGGSR</sequence>
<evidence type="ECO:0000256" key="1">
    <source>
        <dbReference type="ARBA" id="ARBA00007100"/>
    </source>
</evidence>
<dbReference type="EMBL" id="CP141614">
    <property type="protein sequence ID" value="WRP14322.1"/>
    <property type="molecule type" value="Genomic_DNA"/>
</dbReference>
<keyword evidence="5" id="KW-1185">Reference proteome</keyword>
<evidence type="ECO:0000256" key="2">
    <source>
        <dbReference type="SAM" id="MobiDB-lite"/>
    </source>
</evidence>
<dbReference type="Proteomes" id="UP001333102">
    <property type="component" value="Chromosome"/>
</dbReference>
<name>A0ABZ1BNE4_9FIRM</name>
<organism evidence="4 5">
    <name type="scientific">Geochorda subterranea</name>
    <dbReference type="NCBI Taxonomy" id="3109564"/>
    <lineage>
        <taxon>Bacteria</taxon>
        <taxon>Bacillati</taxon>
        <taxon>Bacillota</taxon>
        <taxon>Limnochordia</taxon>
        <taxon>Limnochordales</taxon>
        <taxon>Geochordaceae</taxon>
        <taxon>Geochorda</taxon>
    </lineage>
</organism>
<dbReference type="PANTHER" id="PTHR31350">
    <property type="entry name" value="SI:DKEY-261L7.2"/>
    <property type="match status" value="1"/>
</dbReference>
<evidence type="ECO:0000313" key="5">
    <source>
        <dbReference type="Proteomes" id="UP001333102"/>
    </source>
</evidence>
<proteinExistence type="inferred from homology"/>
<evidence type="ECO:0000313" key="4">
    <source>
        <dbReference type="EMBL" id="WRP14322.1"/>
    </source>
</evidence>
<protein>
    <submittedName>
        <fullName evidence="4">Transglutaminase-like domain-containing protein</fullName>
    </submittedName>
</protein>
<evidence type="ECO:0000259" key="3">
    <source>
        <dbReference type="Pfam" id="PF13369"/>
    </source>
</evidence>
<gene>
    <name evidence="4" type="ORF">VLY81_13015</name>
</gene>
<comment type="similarity">
    <text evidence="1">Belongs to the UPF0162 family.</text>
</comment>
<dbReference type="PANTHER" id="PTHR31350:SF21">
    <property type="entry name" value="F-BOX ONLY PROTEIN 21"/>
    <property type="match status" value="1"/>
</dbReference>
<feature type="region of interest" description="Disordered" evidence="2">
    <location>
        <begin position="281"/>
        <end position="312"/>
    </location>
</feature>
<dbReference type="RefSeq" id="WP_324668635.1">
    <property type="nucleotide sequence ID" value="NZ_CP141614.1"/>
</dbReference>
<reference evidence="5" key="1">
    <citation type="submission" date="2023-12" db="EMBL/GenBank/DDBJ databases">
        <title>Novel isolates from deep terrestrial aquifers shed light on the physiology and ecology of the class Limnochordia.</title>
        <authorList>
            <person name="Karnachuk O.V."/>
            <person name="Lukina A.P."/>
            <person name="Avakyan M.R."/>
            <person name="Kadnikov V."/>
            <person name="Begmatov S."/>
            <person name="Beletsky A.V."/>
            <person name="Mardanov A.V."/>
            <person name="Ravin N.V."/>
        </authorList>
    </citation>
    <scope>NUCLEOTIDE SEQUENCE [LARGE SCALE GENOMIC DNA]</scope>
    <source>
        <strain evidence="5">LN</strain>
    </source>
</reference>
<accession>A0ABZ1BNE4</accession>
<dbReference type="Pfam" id="PF13369">
    <property type="entry name" value="Transglut_core2"/>
    <property type="match status" value="1"/>
</dbReference>
<feature type="domain" description="Protein SirB1 N-terminal" evidence="3">
    <location>
        <begin position="108"/>
        <end position="255"/>
    </location>
</feature>
<dbReference type="InterPro" id="IPR032698">
    <property type="entry name" value="SirB1_N"/>
</dbReference>